<feature type="binding site" evidence="15">
    <location>
        <position position="105"/>
    </location>
    <ligand>
        <name>substrate</name>
    </ligand>
</feature>
<keyword evidence="13" id="KW-0963">Cytoplasm</keyword>
<dbReference type="NCBIfam" id="NF000940">
    <property type="entry name" value="PRK00094.1-2"/>
    <property type="match status" value="1"/>
</dbReference>
<dbReference type="GO" id="GO:0141153">
    <property type="term" value="F:glycerol-3-phosphate dehydrogenase (NADP+) activity"/>
    <property type="evidence" value="ECO:0007669"/>
    <property type="project" value="RHEA"/>
</dbReference>
<feature type="binding site" evidence="13">
    <location>
        <position position="241"/>
    </location>
    <ligand>
        <name>sn-glycerol 3-phosphate</name>
        <dbReference type="ChEBI" id="CHEBI:57597"/>
    </ligand>
</feature>
<dbReference type="SUPFAM" id="SSF51735">
    <property type="entry name" value="NAD(P)-binding Rossmann-fold domains"/>
    <property type="match status" value="1"/>
</dbReference>
<evidence type="ECO:0000256" key="11">
    <source>
        <dbReference type="ARBA" id="ARBA00069372"/>
    </source>
</evidence>
<feature type="binding site" evidence="13">
    <location>
        <position position="252"/>
    </location>
    <ligand>
        <name>NADPH</name>
        <dbReference type="ChEBI" id="CHEBI:57783"/>
    </ligand>
</feature>
<comment type="catalytic activity">
    <reaction evidence="13">
        <text>sn-glycerol 3-phosphate + NAD(+) = dihydroxyacetone phosphate + NADH + H(+)</text>
        <dbReference type="Rhea" id="RHEA:11092"/>
        <dbReference type="ChEBI" id="CHEBI:15378"/>
        <dbReference type="ChEBI" id="CHEBI:57540"/>
        <dbReference type="ChEBI" id="CHEBI:57597"/>
        <dbReference type="ChEBI" id="CHEBI:57642"/>
        <dbReference type="ChEBI" id="CHEBI:57945"/>
        <dbReference type="EC" id="1.1.1.94"/>
    </reaction>
</comment>
<feature type="binding site" evidence="13">
    <location>
        <position position="253"/>
    </location>
    <ligand>
        <name>sn-glycerol 3-phosphate</name>
        <dbReference type="ChEBI" id="CHEBI:57597"/>
    </ligand>
</feature>
<reference evidence="20 21" key="1">
    <citation type="submission" date="2017-09" db="EMBL/GenBank/DDBJ databases">
        <title>Depth-based differentiation of microbial function through sediment-hosted aquifers and enrichment of novel symbionts in the deep terrestrial subsurface.</title>
        <authorList>
            <person name="Probst A.J."/>
            <person name="Ladd B."/>
            <person name="Jarett J.K."/>
            <person name="Geller-Mcgrath D.E."/>
            <person name="Sieber C.M."/>
            <person name="Emerson J.B."/>
            <person name="Anantharaman K."/>
            <person name="Thomas B.C."/>
            <person name="Malmstrom R."/>
            <person name="Stieglmeier M."/>
            <person name="Klingl A."/>
            <person name="Woyke T."/>
            <person name="Ryan C.M."/>
            <person name="Banfield J.F."/>
        </authorList>
    </citation>
    <scope>NUCLEOTIDE SEQUENCE [LARGE SCALE GENOMIC DNA]</scope>
    <source>
        <strain evidence="20">CG08_land_8_20_14_0_20_45_16</strain>
    </source>
</reference>
<dbReference type="PANTHER" id="PTHR11728">
    <property type="entry name" value="GLYCEROL-3-PHOSPHATE DEHYDROGENASE"/>
    <property type="match status" value="1"/>
</dbReference>
<name>A0A2H0XTM9_UNCSA</name>
<evidence type="ECO:0000256" key="9">
    <source>
        <dbReference type="ARBA" id="ARBA00052716"/>
    </source>
</evidence>
<comment type="caution">
    <text evidence="20">The sequence shown here is derived from an EMBL/GenBank/DDBJ whole genome shotgun (WGS) entry which is preliminary data.</text>
</comment>
<evidence type="ECO:0000256" key="13">
    <source>
        <dbReference type="HAMAP-Rule" id="MF_00394"/>
    </source>
</evidence>
<evidence type="ECO:0000256" key="14">
    <source>
        <dbReference type="PIRSR" id="PIRSR000114-1"/>
    </source>
</evidence>
<keyword evidence="5 13" id="KW-0520">NAD</keyword>
<evidence type="ECO:0000256" key="16">
    <source>
        <dbReference type="PIRSR" id="PIRSR000114-3"/>
    </source>
</evidence>
<feature type="binding site" evidence="13">
    <location>
        <position position="137"/>
    </location>
    <ligand>
        <name>NADPH</name>
        <dbReference type="ChEBI" id="CHEBI:57783"/>
    </ligand>
</feature>
<proteinExistence type="inferred from homology"/>
<feature type="binding site" evidence="15">
    <location>
        <begin position="252"/>
        <end position="253"/>
    </location>
    <ligand>
        <name>substrate</name>
    </ligand>
</feature>
<keyword evidence="3 13" id="KW-0521">NADP</keyword>
<evidence type="ECO:0000256" key="10">
    <source>
        <dbReference type="ARBA" id="ARBA00066687"/>
    </source>
</evidence>
<dbReference type="InterPro" id="IPR008927">
    <property type="entry name" value="6-PGluconate_DH-like_C_sf"/>
</dbReference>
<feature type="binding site" evidence="13">
    <location>
        <position position="251"/>
    </location>
    <ligand>
        <name>sn-glycerol 3-phosphate</name>
        <dbReference type="ChEBI" id="CHEBI:57597"/>
    </ligand>
</feature>
<evidence type="ECO:0000256" key="15">
    <source>
        <dbReference type="PIRSR" id="PIRSR000114-2"/>
    </source>
</evidence>
<dbReference type="AlphaFoldDB" id="A0A2H0XTM9"/>
<feature type="binding site" evidence="16">
    <location>
        <position position="82"/>
    </location>
    <ligand>
        <name>NAD(+)</name>
        <dbReference type="ChEBI" id="CHEBI:57540"/>
    </ligand>
</feature>
<evidence type="ECO:0000256" key="8">
    <source>
        <dbReference type="ARBA" id="ARBA00023264"/>
    </source>
</evidence>
<dbReference type="EMBL" id="PEYM01000148">
    <property type="protein sequence ID" value="PIS28115.1"/>
    <property type="molecule type" value="Genomic_DNA"/>
</dbReference>
<comment type="function">
    <text evidence="13">Catalyzes the reduction of the glycolytic intermediate dihydroxyacetone phosphate (DHAP) to sn-glycerol 3-phosphate (G3P), the key precursor for phospholipid synthesis.</text>
</comment>
<feature type="binding site" evidence="13">
    <location>
        <position position="12"/>
    </location>
    <ligand>
        <name>NADPH</name>
        <dbReference type="ChEBI" id="CHEBI:57783"/>
    </ligand>
</feature>
<evidence type="ECO:0000313" key="20">
    <source>
        <dbReference type="EMBL" id="PIS28115.1"/>
    </source>
</evidence>
<feature type="domain" description="Glycerol-3-phosphate dehydrogenase NAD-dependent C-terminal" evidence="19">
    <location>
        <begin position="177"/>
        <end position="317"/>
    </location>
</feature>
<dbReference type="InterPro" id="IPR013328">
    <property type="entry name" value="6PGD_dom2"/>
</dbReference>
<dbReference type="GO" id="GO:0046168">
    <property type="term" value="P:glycerol-3-phosphate catabolic process"/>
    <property type="evidence" value="ECO:0007669"/>
    <property type="project" value="InterPro"/>
</dbReference>
<dbReference type="Gene3D" id="3.40.50.720">
    <property type="entry name" value="NAD(P)-binding Rossmann-like Domain"/>
    <property type="match status" value="1"/>
</dbReference>
<dbReference type="GO" id="GO:0008654">
    <property type="term" value="P:phospholipid biosynthetic process"/>
    <property type="evidence" value="ECO:0007669"/>
    <property type="project" value="UniProtKB-KW"/>
</dbReference>
<evidence type="ECO:0000259" key="18">
    <source>
        <dbReference type="Pfam" id="PF01210"/>
    </source>
</evidence>
<comment type="subcellular location">
    <subcellularLocation>
        <location evidence="13">Cytoplasm</location>
    </subcellularLocation>
</comment>
<dbReference type="Pfam" id="PF07479">
    <property type="entry name" value="NAD_Gly3P_dh_C"/>
    <property type="match status" value="1"/>
</dbReference>
<dbReference type="GO" id="GO:0005829">
    <property type="term" value="C:cytosol"/>
    <property type="evidence" value="ECO:0007669"/>
    <property type="project" value="TreeGrafter"/>
</dbReference>
<gene>
    <name evidence="13 20" type="primary">gpsA</name>
    <name evidence="20" type="ORF">COT42_09030</name>
</gene>
<sequence length="328" mass="35117">MKKISVLGAGAWGTTLAILLAEAGNEVTLWAFEKEVADEINLSRENKSFLPGFQVPENITITNKSDITKEADLYFIVVPTQFLRSVCQKFKKIISPEKIIVSASKGIELNTLKLPLEIIEEELGHKKLVALSGPNLSKEIAQGLPAAAVAAANDPTLAKTVQETLMLERFRVYASQDPLGVELGGALKNVIAIAAGVVDGFKLGNNATASLIIRGMAEISRLGKAMGAKPATFMGLSGMGDLITTCGSKLSRNHCVGEQISQGKKLKDILASMKSVAEGVATAKAAQALAKKYQVDMPVTNEIYKVLYEDKNPLESINDLMTRNATSE</sequence>
<evidence type="ECO:0000256" key="6">
    <source>
        <dbReference type="ARBA" id="ARBA00023098"/>
    </source>
</evidence>
<feature type="binding site" evidence="13">
    <location>
        <position position="105"/>
    </location>
    <ligand>
        <name>sn-glycerol 3-phosphate</name>
        <dbReference type="ChEBI" id="CHEBI:57597"/>
    </ligand>
</feature>
<evidence type="ECO:0000256" key="1">
    <source>
        <dbReference type="ARBA" id="ARBA00011009"/>
    </source>
</evidence>
<comment type="caution">
    <text evidence="13">Lacks conserved residue(s) required for the propagation of feature annotation.</text>
</comment>
<dbReference type="InterPro" id="IPR036291">
    <property type="entry name" value="NAD(P)-bd_dom_sf"/>
</dbReference>
<feature type="binding site" evidence="13">
    <location>
        <position position="252"/>
    </location>
    <ligand>
        <name>sn-glycerol 3-phosphate</name>
        <dbReference type="ChEBI" id="CHEBI:57597"/>
    </ligand>
</feature>
<dbReference type="GO" id="GO:0141152">
    <property type="term" value="F:glycerol-3-phosphate dehydrogenase (NAD+) activity"/>
    <property type="evidence" value="ECO:0007669"/>
    <property type="project" value="RHEA"/>
</dbReference>
<dbReference type="PIRSF" id="PIRSF000114">
    <property type="entry name" value="Glycerol-3-P_dh"/>
    <property type="match status" value="1"/>
</dbReference>
<keyword evidence="6 13" id="KW-0443">Lipid metabolism</keyword>
<evidence type="ECO:0000256" key="7">
    <source>
        <dbReference type="ARBA" id="ARBA00023209"/>
    </source>
</evidence>
<evidence type="ECO:0000313" key="21">
    <source>
        <dbReference type="Proteomes" id="UP000231343"/>
    </source>
</evidence>
<dbReference type="GO" id="GO:0046167">
    <property type="term" value="P:glycerol-3-phosphate biosynthetic process"/>
    <property type="evidence" value="ECO:0007669"/>
    <property type="project" value="UniProtKB-UniRule"/>
</dbReference>
<evidence type="ECO:0000256" key="3">
    <source>
        <dbReference type="ARBA" id="ARBA00022857"/>
    </source>
</evidence>
<comment type="pathway">
    <text evidence="13">Membrane lipid metabolism; glycerophospholipid metabolism.</text>
</comment>
<evidence type="ECO:0000256" key="17">
    <source>
        <dbReference type="RuleBase" id="RU000437"/>
    </source>
</evidence>
<dbReference type="InterPro" id="IPR011128">
    <property type="entry name" value="G3P_DH_NAD-dep_N"/>
</dbReference>
<dbReference type="PANTHER" id="PTHR11728:SF1">
    <property type="entry name" value="GLYCEROL-3-PHOSPHATE DEHYDROGENASE [NAD(+)] 2, CHLOROPLASTIC"/>
    <property type="match status" value="1"/>
</dbReference>
<feature type="active site" description="Proton acceptor" evidence="13 14">
    <location>
        <position position="188"/>
    </location>
</feature>
<comment type="catalytic activity">
    <reaction evidence="9">
        <text>sn-glycerol 3-phosphate + NADP(+) = dihydroxyacetone phosphate + NADPH + H(+)</text>
        <dbReference type="Rhea" id="RHEA:11096"/>
        <dbReference type="ChEBI" id="CHEBI:15378"/>
        <dbReference type="ChEBI" id="CHEBI:57597"/>
        <dbReference type="ChEBI" id="CHEBI:57642"/>
        <dbReference type="ChEBI" id="CHEBI:57783"/>
        <dbReference type="ChEBI" id="CHEBI:58349"/>
        <dbReference type="EC" id="1.1.1.94"/>
    </reaction>
    <physiologicalReaction direction="right-to-left" evidence="9">
        <dbReference type="Rhea" id="RHEA:11098"/>
    </physiologicalReaction>
</comment>
<dbReference type="NCBIfam" id="NF000942">
    <property type="entry name" value="PRK00094.1-4"/>
    <property type="match status" value="1"/>
</dbReference>
<dbReference type="HAMAP" id="MF_00394">
    <property type="entry name" value="NAD_Glyc3P_dehydrog"/>
    <property type="match status" value="1"/>
</dbReference>
<dbReference type="FunFam" id="1.10.1040.10:FF:000001">
    <property type="entry name" value="Glycerol-3-phosphate dehydrogenase [NAD(P)+]"/>
    <property type="match status" value="1"/>
</dbReference>
<dbReference type="SUPFAM" id="SSF48179">
    <property type="entry name" value="6-phosphogluconate dehydrogenase C-terminal domain-like"/>
    <property type="match status" value="1"/>
</dbReference>
<dbReference type="UniPathway" id="UPA00940"/>
<evidence type="ECO:0000256" key="4">
    <source>
        <dbReference type="ARBA" id="ARBA00023002"/>
    </source>
</evidence>
<dbReference type="PROSITE" id="PS00957">
    <property type="entry name" value="NAD_G3PDH"/>
    <property type="match status" value="1"/>
</dbReference>
<feature type="binding site" evidence="13">
    <location>
        <position position="276"/>
    </location>
    <ligand>
        <name>NADPH</name>
        <dbReference type="ChEBI" id="CHEBI:57783"/>
    </ligand>
</feature>
<dbReference type="InterPro" id="IPR006168">
    <property type="entry name" value="G3P_DH_NAD-dep"/>
</dbReference>
<feature type="binding site" evidence="13">
    <location>
        <position position="133"/>
    </location>
    <ligand>
        <name>sn-glycerol 3-phosphate</name>
        <dbReference type="ChEBI" id="CHEBI:57597"/>
    </ligand>
</feature>
<evidence type="ECO:0000256" key="12">
    <source>
        <dbReference type="ARBA" id="ARBA00080511"/>
    </source>
</evidence>
<dbReference type="GO" id="GO:0051287">
    <property type="term" value="F:NAD binding"/>
    <property type="evidence" value="ECO:0007669"/>
    <property type="project" value="InterPro"/>
</dbReference>
<comment type="similarity">
    <text evidence="1 13 17">Belongs to the NAD-dependent glycerol-3-phosphate dehydrogenase family.</text>
</comment>
<dbReference type="Gene3D" id="1.10.1040.10">
    <property type="entry name" value="N-(1-d-carboxylethyl)-l-norvaline Dehydrogenase, domain 2"/>
    <property type="match status" value="1"/>
</dbReference>
<dbReference type="EC" id="1.1.1.94" evidence="10 13"/>
<feature type="domain" description="Glycerol-3-phosphate dehydrogenase NAD-dependent N-terminal" evidence="18">
    <location>
        <begin position="3"/>
        <end position="157"/>
    </location>
</feature>
<feature type="binding site" evidence="16">
    <location>
        <position position="32"/>
    </location>
    <ligand>
        <name>NAD(+)</name>
        <dbReference type="ChEBI" id="CHEBI:57540"/>
    </ligand>
</feature>
<feature type="binding site" evidence="16">
    <location>
        <position position="252"/>
    </location>
    <ligand>
        <name>NAD(+)</name>
        <dbReference type="ChEBI" id="CHEBI:57540"/>
    </ligand>
</feature>
<keyword evidence="7 13" id="KW-0594">Phospholipid biosynthesis</keyword>
<dbReference type="Pfam" id="PF01210">
    <property type="entry name" value="NAD_Gly3P_dh_N"/>
    <property type="match status" value="1"/>
</dbReference>
<feature type="binding site" evidence="16">
    <location>
        <begin position="8"/>
        <end position="13"/>
    </location>
    <ligand>
        <name>NAD(+)</name>
        <dbReference type="ChEBI" id="CHEBI:57540"/>
    </ligand>
</feature>
<dbReference type="InterPro" id="IPR006109">
    <property type="entry name" value="G3P_DH_NAD-dep_C"/>
</dbReference>
<feature type="binding site" evidence="13">
    <location>
        <position position="188"/>
    </location>
    <ligand>
        <name>sn-glycerol 3-phosphate</name>
        <dbReference type="ChEBI" id="CHEBI:57597"/>
    </ligand>
</feature>
<keyword evidence="13" id="KW-0547">Nucleotide-binding</keyword>
<accession>A0A2H0XTM9</accession>
<feature type="binding site" evidence="13">
    <location>
        <position position="278"/>
    </location>
    <ligand>
        <name>NADPH</name>
        <dbReference type="ChEBI" id="CHEBI:57783"/>
    </ligand>
</feature>
<evidence type="ECO:0000256" key="5">
    <source>
        <dbReference type="ARBA" id="ARBA00023027"/>
    </source>
</evidence>
<dbReference type="GO" id="GO:0006650">
    <property type="term" value="P:glycerophospholipid metabolic process"/>
    <property type="evidence" value="ECO:0007669"/>
    <property type="project" value="UniProtKB-UniRule"/>
</dbReference>
<dbReference type="PRINTS" id="PR00077">
    <property type="entry name" value="GPDHDRGNASE"/>
</dbReference>
<organism evidence="20 21">
    <name type="scientific">Candidatus Saganbacteria bacterium CG08_land_8_20_14_0_20_45_16</name>
    <dbReference type="NCBI Taxonomy" id="2014293"/>
    <lineage>
        <taxon>Bacteria</taxon>
        <taxon>Bacillati</taxon>
        <taxon>Saganbacteria</taxon>
    </lineage>
</organism>
<keyword evidence="8 13" id="KW-1208">Phospholipid metabolism</keyword>
<dbReference type="FunFam" id="3.40.50.720:FF:000019">
    <property type="entry name" value="Glycerol-3-phosphate dehydrogenase [NAD(P)+]"/>
    <property type="match status" value="1"/>
</dbReference>
<evidence type="ECO:0000259" key="19">
    <source>
        <dbReference type="Pfam" id="PF07479"/>
    </source>
</evidence>
<protein>
    <recommendedName>
        <fullName evidence="11 13">Glycerol-3-phosphate dehydrogenase [NAD(P)+]</fullName>
        <ecNumber evidence="10 13">1.1.1.94</ecNumber>
    </recommendedName>
    <alternativeName>
        <fullName evidence="13">NAD(P)(+)-dependent glycerol-3-phosphate dehydrogenase</fullName>
    </alternativeName>
    <alternativeName>
        <fullName evidence="12 13">NAD(P)H-dependent dihydroxyacetone-phosphate reductase</fullName>
    </alternativeName>
</protein>
<evidence type="ECO:0000256" key="2">
    <source>
        <dbReference type="ARBA" id="ARBA00022516"/>
    </source>
</evidence>
<dbReference type="GO" id="GO:0005975">
    <property type="term" value="P:carbohydrate metabolic process"/>
    <property type="evidence" value="ECO:0007669"/>
    <property type="project" value="InterPro"/>
</dbReference>
<dbReference type="Proteomes" id="UP000231343">
    <property type="component" value="Unassembled WGS sequence"/>
</dbReference>
<feature type="binding site" evidence="13">
    <location>
        <position position="105"/>
    </location>
    <ligand>
        <name>NADPH</name>
        <dbReference type="ChEBI" id="CHEBI:57783"/>
    </ligand>
</feature>
<keyword evidence="4 13" id="KW-0560">Oxidoreductase</keyword>
<keyword evidence="2 13" id="KW-0444">Lipid biosynthesis</keyword>